<evidence type="ECO:0000256" key="2">
    <source>
        <dbReference type="SAM" id="MobiDB-lite"/>
    </source>
</evidence>
<dbReference type="InterPro" id="IPR005527">
    <property type="entry name" value="MinE"/>
</dbReference>
<reference evidence="3 4" key="1">
    <citation type="submission" date="2024-03" db="EMBL/GenBank/DDBJ databases">
        <title>Complete genome sequence of the green alga Chloropicon roscoffensis RCC1871.</title>
        <authorList>
            <person name="Lemieux C."/>
            <person name="Pombert J.-F."/>
            <person name="Otis C."/>
            <person name="Turmel M."/>
        </authorList>
    </citation>
    <scope>NUCLEOTIDE SEQUENCE [LARGE SCALE GENOMIC DNA]</scope>
    <source>
        <strain evidence="3 4">RCC1871</strain>
    </source>
</reference>
<feature type="compositionally biased region" description="Acidic residues" evidence="2">
    <location>
        <begin position="93"/>
        <end position="102"/>
    </location>
</feature>
<feature type="region of interest" description="Disordered" evidence="2">
    <location>
        <begin position="215"/>
        <end position="243"/>
    </location>
</feature>
<proteinExistence type="inferred from homology"/>
<gene>
    <name evidence="3" type="ORF">HKI87_08g54340</name>
</gene>
<dbReference type="AlphaFoldDB" id="A0AAX4PCW0"/>
<keyword evidence="4" id="KW-1185">Reference proteome</keyword>
<dbReference type="GO" id="GO:0051301">
    <property type="term" value="P:cell division"/>
    <property type="evidence" value="ECO:0007669"/>
    <property type="project" value="InterPro"/>
</dbReference>
<dbReference type="EMBL" id="CP151508">
    <property type="protein sequence ID" value="WZN63881.1"/>
    <property type="molecule type" value="Genomic_DNA"/>
</dbReference>
<accession>A0AAX4PCW0</accession>
<feature type="region of interest" description="Disordered" evidence="2">
    <location>
        <begin position="1"/>
        <end position="108"/>
    </location>
</feature>
<evidence type="ECO:0000256" key="1">
    <source>
        <dbReference type="ARBA" id="ARBA00008168"/>
    </source>
</evidence>
<dbReference type="Proteomes" id="UP001472866">
    <property type="component" value="Chromosome 08"/>
</dbReference>
<organism evidence="3 4">
    <name type="scientific">Chloropicon roscoffensis</name>
    <dbReference type="NCBI Taxonomy" id="1461544"/>
    <lineage>
        <taxon>Eukaryota</taxon>
        <taxon>Viridiplantae</taxon>
        <taxon>Chlorophyta</taxon>
        <taxon>Chloropicophyceae</taxon>
        <taxon>Chloropicales</taxon>
        <taxon>Chloropicaceae</taxon>
        <taxon>Chloropicon</taxon>
    </lineage>
</organism>
<protein>
    <submittedName>
        <fullName evidence="3">Chloroplast division site-determinant factor MinE</fullName>
    </submittedName>
</protein>
<name>A0AAX4PCW0_9CHLO</name>
<feature type="compositionally biased region" description="Basic and acidic residues" evidence="2">
    <location>
        <begin position="48"/>
        <end position="76"/>
    </location>
</feature>
<evidence type="ECO:0000313" key="3">
    <source>
        <dbReference type="EMBL" id="WZN63881.1"/>
    </source>
</evidence>
<feature type="compositionally biased region" description="Polar residues" evidence="2">
    <location>
        <begin position="79"/>
        <end position="89"/>
    </location>
</feature>
<evidence type="ECO:0000313" key="4">
    <source>
        <dbReference type="Proteomes" id="UP001472866"/>
    </source>
</evidence>
<comment type="similarity">
    <text evidence="1">Belongs to the MinE family.</text>
</comment>
<sequence length="243" mass="27027">MKASVRRATLQGASRIPVGGGRSRFAGPCEARRGGAGNWWEEGLGSDKFGDDSSSDVRRERAQRLRDAGGDYDARLNQRLRSSVATSAPSYDPLDEDPDEGDSSSQNRGLLTKIGKAWRIFFPEKTRNISNLPAREAAKSRLRMILVADRNSLSSEVMEDMKQTIVSALGDYVELESNKDINLTMRNDDKEGTVYSVSVPVKCVKPEKRSYFSPDGIVEDGDISQDNWDAWDEDPKSRFPWGT</sequence>
<dbReference type="Gene3D" id="3.30.1070.10">
    <property type="entry name" value="Cell division topological specificity factor MinE"/>
    <property type="match status" value="1"/>
</dbReference>
<dbReference type="InterPro" id="IPR036707">
    <property type="entry name" value="MinE_sf"/>
</dbReference>
<dbReference type="Pfam" id="PF03776">
    <property type="entry name" value="MinE"/>
    <property type="match status" value="1"/>
</dbReference>